<feature type="binding site" evidence="5">
    <location>
        <position position="392"/>
    </location>
    <ligand>
        <name>ATP</name>
        <dbReference type="ChEBI" id="CHEBI:30616"/>
    </ligand>
</feature>
<comment type="function">
    <text evidence="5">ATPase subunit of a proteasome-like degradation complex; this subunit has chaperone activity. The binding of ATP and its subsequent hydrolysis by HslU are essential for unfolding of protein substrates subsequently hydrolyzed by HslV. HslU recognizes the N-terminal part of its protein substrates and unfolds these before they are guided to HslV for hydrolysis.</text>
</comment>
<dbReference type="SUPFAM" id="SSF52540">
    <property type="entry name" value="P-loop containing nucleoside triphosphate hydrolases"/>
    <property type="match status" value="1"/>
</dbReference>
<dbReference type="Proteomes" id="UP001385892">
    <property type="component" value="Unassembled WGS sequence"/>
</dbReference>
<evidence type="ECO:0000256" key="4">
    <source>
        <dbReference type="ARBA" id="ARBA00023186"/>
    </source>
</evidence>
<keyword evidence="9" id="KW-1185">Reference proteome</keyword>
<comment type="similarity">
    <text evidence="1 5">Belongs to the ClpX chaperone family. HslU subfamily.</text>
</comment>
<evidence type="ECO:0000256" key="1">
    <source>
        <dbReference type="ARBA" id="ARBA00009771"/>
    </source>
</evidence>
<feature type="binding site" evidence="5">
    <location>
        <begin position="59"/>
        <end position="64"/>
    </location>
    <ligand>
        <name>ATP</name>
        <dbReference type="ChEBI" id="CHEBI:30616"/>
    </ligand>
</feature>
<evidence type="ECO:0000313" key="8">
    <source>
        <dbReference type="EMBL" id="MEJ8846784.1"/>
    </source>
</evidence>
<sequence>MSMTPQEIVSELDNHIVGQPQAKRAVAIALRNRWRRQQVDDKLRAEITPKNILMIGPTGVGKTEIARRLARLADAPFIKVEATKFTEVGYVGKDVDSIIRDLAEIAVKQTRESESAKVRMRAEDAAEDRILDVLLPSARNAEGVVEADSNNATRQAFRKKLREHQLDDKEIEIDLAEARAPLEIMGPAGMEEMTEQLRGMFGQLGNQKRKTRKLKISEAMRLLVDEEAGKLLNEDEVRAQAITSAEQNGIVFIDEIDKVATRSESGGSPDVSRQGVQRDLLPLVEGTAVSTKYGVVRTDHILFIASGAFHLSKPSDLIPELQGRFPIRVELSSLSVSDFESILTQTRASLVKQYQALLATEGVTLEFTPEGITRLASIAFEVNERTENIGARRLSTVMERLLDEVSFDATRLEGQTVRIDAAYVDARLQALSHDEDLSRFIL</sequence>
<protein>
    <recommendedName>
        <fullName evidence="5">ATP-dependent protease ATPase subunit HslU</fullName>
    </recommendedName>
    <alternativeName>
        <fullName evidence="5">Unfoldase HslU</fullName>
    </alternativeName>
</protein>
<evidence type="ECO:0000313" key="9">
    <source>
        <dbReference type="Proteomes" id="UP001385892"/>
    </source>
</evidence>
<keyword evidence="4 5" id="KW-0143">Chaperone</keyword>
<dbReference type="HAMAP" id="MF_00249">
    <property type="entry name" value="HslU"/>
    <property type="match status" value="1"/>
</dbReference>
<dbReference type="Pfam" id="PF07724">
    <property type="entry name" value="AAA_2"/>
    <property type="match status" value="1"/>
</dbReference>
<dbReference type="InterPro" id="IPR004491">
    <property type="entry name" value="HslU"/>
</dbReference>
<dbReference type="CDD" id="cd00009">
    <property type="entry name" value="AAA"/>
    <property type="match status" value="1"/>
</dbReference>
<organism evidence="8 9">
    <name type="scientific">Variovorax rhizosphaerae</name>
    <dbReference type="NCBI Taxonomy" id="1836200"/>
    <lineage>
        <taxon>Bacteria</taxon>
        <taxon>Pseudomonadati</taxon>
        <taxon>Pseudomonadota</taxon>
        <taxon>Betaproteobacteria</taxon>
        <taxon>Burkholderiales</taxon>
        <taxon>Comamonadaceae</taxon>
        <taxon>Variovorax</taxon>
    </lineage>
</organism>
<dbReference type="PANTHER" id="PTHR48102">
    <property type="entry name" value="ATP-DEPENDENT CLP PROTEASE ATP-BINDING SUBUNIT CLPX-LIKE, MITOCHONDRIAL-RELATED"/>
    <property type="match status" value="1"/>
</dbReference>
<comment type="subunit">
    <text evidence="5">A double ring-shaped homohexamer of HslV is capped on each side by a ring-shaped HslU homohexamer. The assembly of the HslU/HslV complex is dependent on binding of ATP.</text>
</comment>
<dbReference type="CDD" id="cd19498">
    <property type="entry name" value="RecA-like_HslU"/>
    <property type="match status" value="1"/>
</dbReference>
<dbReference type="PANTHER" id="PTHR48102:SF3">
    <property type="entry name" value="ATP-DEPENDENT PROTEASE ATPASE SUBUNIT HSLU"/>
    <property type="match status" value="1"/>
</dbReference>
<name>A0ABU8WIL5_9BURK</name>
<reference evidence="8 9" key="1">
    <citation type="submission" date="2024-03" db="EMBL/GenBank/DDBJ databases">
        <title>Novel species of the genus Variovorax.</title>
        <authorList>
            <person name="Liu Q."/>
            <person name="Xin Y.-H."/>
        </authorList>
    </citation>
    <scope>NUCLEOTIDE SEQUENCE [LARGE SCALE GENOMIC DNA]</scope>
    <source>
        <strain evidence="8 9">KACC 18900</strain>
    </source>
</reference>
<evidence type="ECO:0000259" key="7">
    <source>
        <dbReference type="SMART" id="SM01086"/>
    </source>
</evidence>
<feature type="binding site" evidence="5">
    <location>
        <position position="254"/>
    </location>
    <ligand>
        <name>ATP</name>
        <dbReference type="ChEBI" id="CHEBI:30616"/>
    </ligand>
</feature>
<dbReference type="GO" id="GO:0006508">
    <property type="term" value="P:proteolysis"/>
    <property type="evidence" value="ECO:0007669"/>
    <property type="project" value="UniProtKB-KW"/>
</dbReference>
<dbReference type="InterPro" id="IPR050052">
    <property type="entry name" value="ATP-dep_Clp_protease_ClpX"/>
</dbReference>
<gene>
    <name evidence="5 8" type="primary">hslU</name>
    <name evidence="8" type="ORF">WKW82_08990</name>
</gene>
<dbReference type="InterPro" id="IPR003593">
    <property type="entry name" value="AAA+_ATPase"/>
</dbReference>
<dbReference type="NCBIfam" id="NF003544">
    <property type="entry name" value="PRK05201.1"/>
    <property type="match status" value="1"/>
</dbReference>
<keyword evidence="5" id="KW-0963">Cytoplasm</keyword>
<comment type="caution">
    <text evidence="8">The sequence shown here is derived from an EMBL/GenBank/DDBJ whole genome shotgun (WGS) entry which is preliminary data.</text>
</comment>
<dbReference type="SMART" id="SM00382">
    <property type="entry name" value="AAA"/>
    <property type="match status" value="1"/>
</dbReference>
<evidence type="ECO:0000256" key="5">
    <source>
        <dbReference type="HAMAP-Rule" id="MF_00249"/>
    </source>
</evidence>
<keyword evidence="8" id="KW-0645">Protease</keyword>
<dbReference type="GO" id="GO:0008233">
    <property type="term" value="F:peptidase activity"/>
    <property type="evidence" value="ECO:0007669"/>
    <property type="project" value="UniProtKB-KW"/>
</dbReference>
<dbReference type="SMART" id="SM01086">
    <property type="entry name" value="ClpB_D2-small"/>
    <property type="match status" value="1"/>
</dbReference>
<keyword evidence="2 5" id="KW-0547">Nucleotide-binding</keyword>
<feature type="binding site" evidence="5">
    <location>
        <position position="17"/>
    </location>
    <ligand>
        <name>ATP</name>
        <dbReference type="ChEBI" id="CHEBI:30616"/>
    </ligand>
</feature>
<dbReference type="RefSeq" id="WP_340341925.1">
    <property type="nucleotide sequence ID" value="NZ_JBBKZT010000003.1"/>
</dbReference>
<feature type="domain" description="AAA+ ATPase" evidence="6">
    <location>
        <begin position="48"/>
        <end position="331"/>
    </location>
</feature>
<dbReference type="Pfam" id="PF00004">
    <property type="entry name" value="AAA"/>
    <property type="match status" value="1"/>
</dbReference>
<evidence type="ECO:0000256" key="2">
    <source>
        <dbReference type="ARBA" id="ARBA00022741"/>
    </source>
</evidence>
<dbReference type="InterPro" id="IPR019489">
    <property type="entry name" value="Clp_ATPase_C"/>
</dbReference>
<dbReference type="EMBL" id="JBBKZT010000003">
    <property type="protein sequence ID" value="MEJ8846784.1"/>
    <property type="molecule type" value="Genomic_DNA"/>
</dbReference>
<comment type="subcellular location">
    <subcellularLocation>
        <location evidence="5">Cytoplasm</location>
    </subcellularLocation>
</comment>
<feature type="domain" description="Clp ATPase C-terminal" evidence="7">
    <location>
        <begin position="334"/>
        <end position="430"/>
    </location>
</feature>
<dbReference type="Gene3D" id="3.40.50.300">
    <property type="entry name" value="P-loop containing nucleotide triphosphate hydrolases"/>
    <property type="match status" value="2"/>
</dbReference>
<dbReference type="Gene3D" id="1.10.8.10">
    <property type="entry name" value="DNA helicase RuvA subunit, C-terminal domain"/>
    <property type="match status" value="1"/>
</dbReference>
<accession>A0ABU8WIL5</accession>
<proteinExistence type="inferred from homology"/>
<feature type="binding site" evidence="5">
    <location>
        <position position="320"/>
    </location>
    <ligand>
        <name>ATP</name>
        <dbReference type="ChEBI" id="CHEBI:30616"/>
    </ligand>
</feature>
<dbReference type="NCBIfam" id="TIGR00390">
    <property type="entry name" value="hslU"/>
    <property type="match status" value="1"/>
</dbReference>
<dbReference type="InterPro" id="IPR003959">
    <property type="entry name" value="ATPase_AAA_core"/>
</dbReference>
<evidence type="ECO:0000259" key="6">
    <source>
        <dbReference type="SMART" id="SM00382"/>
    </source>
</evidence>
<keyword evidence="3 5" id="KW-0067">ATP-binding</keyword>
<dbReference type="Gene3D" id="1.10.8.60">
    <property type="match status" value="1"/>
</dbReference>
<dbReference type="InterPro" id="IPR027417">
    <property type="entry name" value="P-loop_NTPase"/>
</dbReference>
<evidence type="ECO:0000256" key="3">
    <source>
        <dbReference type="ARBA" id="ARBA00022840"/>
    </source>
</evidence>
<keyword evidence="8" id="KW-0378">Hydrolase</keyword>